<reference evidence="1" key="1">
    <citation type="journal article" date="2014" name="Int. J. Syst. Evol. Microbiol.">
        <title>Complete genome sequence of Corynebacterium casei LMG S-19264T (=DSM 44701T), isolated from a smear-ripened cheese.</title>
        <authorList>
            <consortium name="US DOE Joint Genome Institute (JGI-PGF)"/>
            <person name="Walter F."/>
            <person name="Albersmeier A."/>
            <person name="Kalinowski J."/>
            <person name="Ruckert C."/>
        </authorList>
    </citation>
    <scope>NUCLEOTIDE SEQUENCE</scope>
    <source>
        <strain evidence="1">JCM 4490</strain>
    </source>
</reference>
<gene>
    <name evidence="1" type="ORF">GCM10010503_64340</name>
</gene>
<accession>A0A918JF36</accession>
<evidence type="ECO:0000313" key="2">
    <source>
        <dbReference type="Proteomes" id="UP000620224"/>
    </source>
</evidence>
<proteinExistence type="predicted"/>
<name>A0A918JF36_9ACTN</name>
<reference evidence="1" key="2">
    <citation type="submission" date="2020-09" db="EMBL/GenBank/DDBJ databases">
        <authorList>
            <person name="Sun Q."/>
            <person name="Ohkuma M."/>
        </authorList>
    </citation>
    <scope>NUCLEOTIDE SEQUENCE</scope>
    <source>
        <strain evidence="1">JCM 4490</strain>
    </source>
</reference>
<protein>
    <submittedName>
        <fullName evidence="1">Uncharacterized protein</fullName>
    </submittedName>
</protein>
<organism evidence="1 2">
    <name type="scientific">Streptomyces lucensis JCM 4490</name>
    <dbReference type="NCBI Taxonomy" id="1306176"/>
    <lineage>
        <taxon>Bacteria</taxon>
        <taxon>Bacillati</taxon>
        <taxon>Actinomycetota</taxon>
        <taxon>Actinomycetes</taxon>
        <taxon>Kitasatosporales</taxon>
        <taxon>Streptomycetaceae</taxon>
        <taxon>Streptomyces</taxon>
    </lineage>
</organism>
<evidence type="ECO:0000313" key="1">
    <source>
        <dbReference type="EMBL" id="GGW77682.1"/>
    </source>
</evidence>
<keyword evidence="2" id="KW-1185">Reference proteome</keyword>
<comment type="caution">
    <text evidence="1">The sequence shown here is derived from an EMBL/GenBank/DDBJ whole genome shotgun (WGS) entry which is preliminary data.</text>
</comment>
<dbReference type="AlphaFoldDB" id="A0A918JF36"/>
<dbReference type="EMBL" id="BMUE01000021">
    <property type="protein sequence ID" value="GGW77682.1"/>
    <property type="molecule type" value="Genomic_DNA"/>
</dbReference>
<sequence length="111" mass="11211">MPVVLTLAPGGVSARGRDGEVVFQGDPREVEGRLTRLGTLVVRVAGKRYALVGRGGDLSPAPSAGQVAAVEPFATASGAGGGAVDQLLNGGAAGRMREWRDRFAAVGARLG</sequence>
<dbReference type="Proteomes" id="UP000620224">
    <property type="component" value="Unassembled WGS sequence"/>
</dbReference>